<proteinExistence type="predicted"/>
<sequence>MSMQVIMLLQPLAQRIALVPVRGGKLHRLQLPAQLALLGRCLAKHLLRFRSLLAVAAAALFRLSGAQLAVRDG</sequence>
<name>A0ABS5CER9_9BACL</name>
<evidence type="ECO:0000313" key="1">
    <source>
        <dbReference type="EMBL" id="MBP3964175.1"/>
    </source>
</evidence>
<dbReference type="RefSeq" id="WP_210659291.1">
    <property type="nucleotide sequence ID" value="NZ_JAGKSP010000006.1"/>
</dbReference>
<accession>A0ABS5CER9</accession>
<reference evidence="1 2" key="1">
    <citation type="submission" date="2021-04" db="EMBL/GenBank/DDBJ databases">
        <title>Paenibacillus sp. DLE-14 whole genome sequence.</title>
        <authorList>
            <person name="Ham Y.J."/>
        </authorList>
    </citation>
    <scope>NUCLEOTIDE SEQUENCE [LARGE SCALE GENOMIC DNA]</scope>
    <source>
        <strain evidence="1 2">DLE-14</strain>
    </source>
</reference>
<feature type="non-terminal residue" evidence="1">
    <location>
        <position position="73"/>
    </location>
</feature>
<dbReference type="EMBL" id="JAGKSP010000006">
    <property type="protein sequence ID" value="MBP3964175.1"/>
    <property type="molecule type" value="Genomic_DNA"/>
</dbReference>
<protein>
    <submittedName>
        <fullName evidence="1">Uncharacterized protein</fullName>
    </submittedName>
</protein>
<gene>
    <name evidence="1" type="ORF">I8J30_15770</name>
</gene>
<organism evidence="1 2">
    <name type="scientific">Paenibacillus lignilyticus</name>
    <dbReference type="NCBI Taxonomy" id="1172615"/>
    <lineage>
        <taxon>Bacteria</taxon>
        <taxon>Bacillati</taxon>
        <taxon>Bacillota</taxon>
        <taxon>Bacilli</taxon>
        <taxon>Bacillales</taxon>
        <taxon>Paenibacillaceae</taxon>
        <taxon>Paenibacillus</taxon>
    </lineage>
</organism>
<keyword evidence="2" id="KW-1185">Reference proteome</keyword>
<dbReference type="Proteomes" id="UP000673394">
    <property type="component" value="Unassembled WGS sequence"/>
</dbReference>
<comment type="caution">
    <text evidence="1">The sequence shown here is derived from an EMBL/GenBank/DDBJ whole genome shotgun (WGS) entry which is preliminary data.</text>
</comment>
<evidence type="ECO:0000313" key="2">
    <source>
        <dbReference type="Proteomes" id="UP000673394"/>
    </source>
</evidence>